<feature type="compositionally biased region" description="Low complexity" evidence="1">
    <location>
        <begin position="55"/>
        <end position="67"/>
    </location>
</feature>
<dbReference type="AlphaFoldDB" id="A0A955L053"/>
<name>A0A955L053_9BACT</name>
<keyword evidence="2" id="KW-1133">Transmembrane helix</keyword>
<keyword evidence="2" id="KW-0812">Transmembrane</keyword>
<feature type="transmembrane region" description="Helical" evidence="2">
    <location>
        <begin position="7"/>
        <end position="28"/>
    </location>
</feature>
<organism evidence="3 4">
    <name type="scientific">Candidatus Dojkabacteria bacterium</name>
    <dbReference type="NCBI Taxonomy" id="2099670"/>
    <lineage>
        <taxon>Bacteria</taxon>
        <taxon>Candidatus Dojkabacteria</taxon>
    </lineage>
</organism>
<protein>
    <submittedName>
        <fullName evidence="3">Uncharacterized protein</fullName>
    </submittedName>
</protein>
<dbReference type="Proteomes" id="UP000760819">
    <property type="component" value="Unassembled WGS sequence"/>
</dbReference>
<evidence type="ECO:0000256" key="2">
    <source>
        <dbReference type="SAM" id="Phobius"/>
    </source>
</evidence>
<dbReference type="EMBL" id="JAGQLI010000077">
    <property type="protein sequence ID" value="MCA9379096.1"/>
    <property type="molecule type" value="Genomic_DNA"/>
</dbReference>
<feature type="region of interest" description="Disordered" evidence="1">
    <location>
        <begin position="50"/>
        <end position="69"/>
    </location>
</feature>
<evidence type="ECO:0000313" key="3">
    <source>
        <dbReference type="EMBL" id="MCA9379096.1"/>
    </source>
</evidence>
<reference evidence="3" key="2">
    <citation type="journal article" date="2021" name="Microbiome">
        <title>Successional dynamics and alternative stable states in a saline activated sludge microbial community over 9 years.</title>
        <authorList>
            <person name="Wang Y."/>
            <person name="Ye J."/>
            <person name="Ju F."/>
            <person name="Liu L."/>
            <person name="Boyd J.A."/>
            <person name="Deng Y."/>
            <person name="Parks D.H."/>
            <person name="Jiang X."/>
            <person name="Yin X."/>
            <person name="Woodcroft B.J."/>
            <person name="Tyson G.W."/>
            <person name="Hugenholtz P."/>
            <person name="Polz M.F."/>
            <person name="Zhang T."/>
        </authorList>
    </citation>
    <scope>NUCLEOTIDE SEQUENCE</scope>
    <source>
        <strain evidence="3">HKST-UBA12</strain>
    </source>
</reference>
<evidence type="ECO:0000256" key="1">
    <source>
        <dbReference type="SAM" id="MobiDB-lite"/>
    </source>
</evidence>
<gene>
    <name evidence="3" type="ORF">KC640_01585</name>
</gene>
<proteinExistence type="predicted"/>
<comment type="caution">
    <text evidence="3">The sequence shown here is derived from an EMBL/GenBank/DDBJ whole genome shotgun (WGS) entry which is preliminary data.</text>
</comment>
<reference evidence="3" key="1">
    <citation type="submission" date="2020-04" db="EMBL/GenBank/DDBJ databases">
        <authorList>
            <person name="Zhang T."/>
        </authorList>
    </citation>
    <scope>NUCLEOTIDE SEQUENCE</scope>
    <source>
        <strain evidence="3">HKST-UBA12</strain>
    </source>
</reference>
<accession>A0A955L053</accession>
<sequence length="214" mass="23015">MSTKKVIIGCCGCTAILVLLGVAGFLGFGTFTLNGDCVFKGPLASASEGPCAGETTNTPSNNQQTSTDKTFTSNNGYSFNYPTSYTVEELGDEVYVYSGDEDPEFSDNMSIYFGDYDYLADEPISRSFCQSYADDITGSYVGDVLDSSVRVVNLPYAGESCKLEIDGDVQGYEVTQVQYVVKATAGRYYIITVSVLAGSSNLSDFIDIAESFKL</sequence>
<evidence type="ECO:0000313" key="4">
    <source>
        <dbReference type="Proteomes" id="UP000760819"/>
    </source>
</evidence>
<keyword evidence="2" id="KW-0472">Membrane</keyword>